<organism evidence="1 2">
    <name type="scientific">Melghiribacillus thermohalophilus</name>
    <dbReference type="NCBI Taxonomy" id="1324956"/>
    <lineage>
        <taxon>Bacteria</taxon>
        <taxon>Bacillati</taxon>
        <taxon>Bacillota</taxon>
        <taxon>Bacilli</taxon>
        <taxon>Bacillales</taxon>
        <taxon>Bacillaceae</taxon>
        <taxon>Melghiribacillus</taxon>
    </lineage>
</organism>
<proteinExistence type="predicted"/>
<keyword evidence="2" id="KW-1185">Reference proteome</keyword>
<reference evidence="1 2" key="1">
    <citation type="submission" date="2019-03" db="EMBL/GenBank/DDBJ databases">
        <title>Genomic Encyclopedia of Type Strains, Phase IV (KMG-IV): sequencing the most valuable type-strain genomes for metagenomic binning, comparative biology and taxonomic classification.</title>
        <authorList>
            <person name="Goeker M."/>
        </authorList>
    </citation>
    <scope>NUCLEOTIDE SEQUENCE [LARGE SCALE GENOMIC DNA]</scope>
    <source>
        <strain evidence="1 2">DSM 25894</strain>
    </source>
</reference>
<protein>
    <submittedName>
        <fullName evidence="1">Uncharacterized protein</fullName>
    </submittedName>
</protein>
<name>A0A4V2V1T3_9BACI</name>
<accession>A0A4V2V1T3</accession>
<dbReference type="Proteomes" id="UP000294650">
    <property type="component" value="Unassembled WGS sequence"/>
</dbReference>
<comment type="caution">
    <text evidence="1">The sequence shown here is derived from an EMBL/GenBank/DDBJ whole genome shotgun (WGS) entry which is preliminary data.</text>
</comment>
<gene>
    <name evidence="1" type="ORF">EDD68_10938</name>
</gene>
<dbReference type="EMBL" id="SMAN01000009">
    <property type="protein sequence ID" value="TCT22392.1"/>
    <property type="molecule type" value="Genomic_DNA"/>
</dbReference>
<sequence>MVNFSDSLAIGAVFFLLISTTPFILSEAKVKHI</sequence>
<evidence type="ECO:0000313" key="2">
    <source>
        <dbReference type="Proteomes" id="UP000294650"/>
    </source>
</evidence>
<dbReference type="AlphaFoldDB" id="A0A4V2V1T3"/>
<evidence type="ECO:0000313" key="1">
    <source>
        <dbReference type="EMBL" id="TCT22392.1"/>
    </source>
</evidence>